<dbReference type="RefSeq" id="XP_031921712.1">
    <property type="nucleotide sequence ID" value="XM_032077227.1"/>
</dbReference>
<name>A0A5N6ZLZ3_9EURO</name>
<protein>
    <submittedName>
        <fullName evidence="3">Uncharacterized protein</fullName>
    </submittedName>
</protein>
<dbReference type="AlphaFoldDB" id="A0A5N6ZLZ3"/>
<evidence type="ECO:0000256" key="2">
    <source>
        <dbReference type="SAM" id="MobiDB-lite"/>
    </source>
</evidence>
<keyword evidence="1" id="KW-0175">Coiled coil</keyword>
<evidence type="ECO:0000313" key="3">
    <source>
        <dbReference type="EMBL" id="KAE8358631.1"/>
    </source>
</evidence>
<proteinExistence type="predicted"/>
<dbReference type="OrthoDB" id="4491582at2759"/>
<feature type="coiled-coil region" evidence="1">
    <location>
        <begin position="171"/>
        <end position="205"/>
    </location>
</feature>
<sequence>MNHHQDIPGNGDFEGVSGSRFYYLQHYIPAHKISLGITNDHIIAGAKRKSKPPARFIHGERDIPQLDRWKLKKKPRKSATTPDKQKKEGTISVIIPPINLDYDSGDSPLTELEDLTDEMDDLASDSPTDDAHVAAEKFSEHPKLNNTDEVGGSRFAQENGCTKCTGKMINLRHQAQQAVLLRKEYETLQRQNNRLREELANIRASQHTSTSDPTITKLSVDESLGQKHEINRLRRRLSSALELVELARPPPSYDDAFVASTGFIYKEMNTLSNYVVYTADSLIKIRVHHVKDDTISQGLTHLIEQTIINKELLSTEPVSAFRALTFGFIQKRVFHAPEIWRELHFDGIMFRQFQSILEQSISPEALEKYHRATVHLTLTKNPEFKETFVSGYAEEMQSEFAKMMAPLIRLEDMDVHFKRRMRTLFRHALTLRASCYPHIGTRYQLVQFKPGYVYDPQTMRAEDEVGATVHVPEDGRQRRIKVCVHGLMKAYAVQENATGLDLIQELSQPFFLEGDGHGHIISDKAAVILE</sequence>
<evidence type="ECO:0000256" key="1">
    <source>
        <dbReference type="SAM" id="Coils"/>
    </source>
</evidence>
<dbReference type="GeneID" id="43661673"/>
<reference evidence="3 4" key="1">
    <citation type="submission" date="2019-04" db="EMBL/GenBank/DDBJ databases">
        <title>Friends and foes A comparative genomics studyof 23 Aspergillus species from section Flavi.</title>
        <authorList>
            <consortium name="DOE Joint Genome Institute"/>
            <person name="Kjaerbolling I."/>
            <person name="Vesth T."/>
            <person name="Frisvad J.C."/>
            <person name="Nybo J.L."/>
            <person name="Theobald S."/>
            <person name="Kildgaard S."/>
            <person name="Isbrandt T."/>
            <person name="Kuo A."/>
            <person name="Sato A."/>
            <person name="Lyhne E.K."/>
            <person name="Kogle M.E."/>
            <person name="Wiebenga A."/>
            <person name="Kun R.S."/>
            <person name="Lubbers R.J."/>
            <person name="Makela M.R."/>
            <person name="Barry K."/>
            <person name="Chovatia M."/>
            <person name="Clum A."/>
            <person name="Daum C."/>
            <person name="Haridas S."/>
            <person name="He G."/>
            <person name="LaButti K."/>
            <person name="Lipzen A."/>
            <person name="Mondo S."/>
            <person name="Riley R."/>
            <person name="Salamov A."/>
            <person name="Simmons B.A."/>
            <person name="Magnuson J.K."/>
            <person name="Henrissat B."/>
            <person name="Mortensen U.H."/>
            <person name="Larsen T.O."/>
            <person name="Devries R.P."/>
            <person name="Grigoriev I.V."/>
            <person name="Machida M."/>
            <person name="Baker S.E."/>
            <person name="Andersen M.R."/>
        </authorList>
    </citation>
    <scope>NUCLEOTIDE SEQUENCE [LARGE SCALE GENOMIC DNA]</scope>
    <source>
        <strain evidence="3 4">CBS 763.97</strain>
    </source>
</reference>
<organism evidence="3 4">
    <name type="scientific">Aspergillus caelatus</name>
    <dbReference type="NCBI Taxonomy" id="61420"/>
    <lineage>
        <taxon>Eukaryota</taxon>
        <taxon>Fungi</taxon>
        <taxon>Dikarya</taxon>
        <taxon>Ascomycota</taxon>
        <taxon>Pezizomycotina</taxon>
        <taxon>Eurotiomycetes</taxon>
        <taxon>Eurotiomycetidae</taxon>
        <taxon>Eurotiales</taxon>
        <taxon>Aspergillaceae</taxon>
        <taxon>Aspergillus</taxon>
        <taxon>Aspergillus subgen. Circumdati</taxon>
    </lineage>
</organism>
<accession>A0A5N6ZLZ3</accession>
<feature type="region of interest" description="Disordered" evidence="2">
    <location>
        <begin position="48"/>
        <end position="90"/>
    </location>
</feature>
<gene>
    <name evidence="3" type="ORF">BDV27DRAFT_65987</name>
</gene>
<feature type="compositionally biased region" description="Basic and acidic residues" evidence="2">
    <location>
        <begin position="57"/>
        <end position="69"/>
    </location>
</feature>
<evidence type="ECO:0000313" key="4">
    <source>
        <dbReference type="Proteomes" id="UP000326268"/>
    </source>
</evidence>
<dbReference type="EMBL" id="ML737880">
    <property type="protein sequence ID" value="KAE8358631.1"/>
    <property type="molecule type" value="Genomic_DNA"/>
</dbReference>
<dbReference type="Proteomes" id="UP000326268">
    <property type="component" value="Unassembled WGS sequence"/>
</dbReference>
<keyword evidence="4" id="KW-1185">Reference proteome</keyword>